<comment type="caution">
    <text evidence="6">Lacks conserved residue(s) required for the propagation of feature annotation.</text>
</comment>
<feature type="region of interest" description="Sigma-70 factor domain-4" evidence="6">
    <location>
        <begin position="217"/>
        <end position="265"/>
    </location>
</feature>
<dbReference type="PROSITE" id="PS00716">
    <property type="entry name" value="SIGMA70_2"/>
    <property type="match status" value="1"/>
</dbReference>
<dbReference type="InterPro" id="IPR013324">
    <property type="entry name" value="RNA_pol_sigma_r3/r4-like"/>
</dbReference>
<evidence type="ECO:0000256" key="5">
    <source>
        <dbReference type="ARBA" id="ARBA00023163"/>
    </source>
</evidence>
<keyword evidence="12" id="KW-1185">Reference proteome</keyword>
<name>A0A098GD54_LEGMI</name>
<feature type="short sequence motif" description="Interaction with polymerase core subunit RpoC" evidence="6">
    <location>
        <begin position="78"/>
        <end position="81"/>
    </location>
</feature>
<evidence type="ECO:0000256" key="4">
    <source>
        <dbReference type="ARBA" id="ARBA00023125"/>
    </source>
</evidence>
<dbReference type="Pfam" id="PF04542">
    <property type="entry name" value="Sigma70_r2"/>
    <property type="match status" value="1"/>
</dbReference>
<sequence length="270" mass="30694">MFNRTVGFGGVSRKRHEIRRSLTGAEYSEKERVVDALAAYGKVNQQTQEMLVKTHALLVKRIAHHLLGRLPHSIQFDDLVQAGMLGLLEAVRHYDSTKGASFETYAGIRIRGHMLDEVRRNDWVPRSVYRNARMIADAVRTVENRLGRDAKDQEVAAELGLGLDEYYEMLKDTAGSQLYGFDDLGVTDDILKIDGEEFSEPQQNVLRDDMVNHLSQVIESLPKNERLVLSLYYEQDLNLKEIGEVLGVSESRVSQIHSQAMLRIKSRLPE</sequence>
<dbReference type="GO" id="GO:0016987">
    <property type="term" value="F:sigma factor activity"/>
    <property type="evidence" value="ECO:0007669"/>
    <property type="project" value="UniProtKB-UniRule"/>
</dbReference>
<evidence type="ECO:0000256" key="6">
    <source>
        <dbReference type="HAMAP-Rule" id="MF_00962"/>
    </source>
</evidence>
<dbReference type="SUPFAM" id="SSF88946">
    <property type="entry name" value="Sigma2 domain of RNA polymerase sigma factors"/>
    <property type="match status" value="1"/>
</dbReference>
<dbReference type="InterPro" id="IPR007627">
    <property type="entry name" value="RNA_pol_sigma70_r2"/>
</dbReference>
<evidence type="ECO:0000259" key="7">
    <source>
        <dbReference type="PROSITE" id="PS00715"/>
    </source>
</evidence>
<dbReference type="AlphaFoldDB" id="A0A098GD54"/>
<feature type="region of interest" description="Sigma-70 factor domain-2" evidence="6">
    <location>
        <begin position="51"/>
        <end position="123"/>
    </location>
</feature>
<keyword evidence="9" id="KW-0966">Cell projection</keyword>
<comment type="function">
    <text evidence="6">Sigma factors are initiation factors that promote the attachment of RNA polymerase to specific initiation sites and are then released. This sigma factor controls the expression of flagella-related genes.</text>
</comment>
<dbReference type="InterPro" id="IPR014284">
    <property type="entry name" value="RNA_pol_sigma-70_dom"/>
</dbReference>
<dbReference type="PANTHER" id="PTHR30385">
    <property type="entry name" value="SIGMA FACTOR F FLAGELLAR"/>
    <property type="match status" value="1"/>
</dbReference>
<dbReference type="Gene3D" id="1.10.1740.10">
    <property type="match status" value="1"/>
</dbReference>
<dbReference type="InterPro" id="IPR007630">
    <property type="entry name" value="RNA_pol_sigma70_r4"/>
</dbReference>
<dbReference type="HOGENOM" id="CLU_014793_8_1_6"/>
<evidence type="ECO:0000313" key="12">
    <source>
        <dbReference type="Proteomes" id="UP000182998"/>
    </source>
</evidence>
<proteinExistence type="inferred from homology"/>
<evidence type="ECO:0000256" key="2">
    <source>
        <dbReference type="ARBA" id="ARBA00023015"/>
    </source>
</evidence>
<evidence type="ECO:0000256" key="3">
    <source>
        <dbReference type="ARBA" id="ARBA00023082"/>
    </source>
</evidence>
<dbReference type="InterPro" id="IPR013325">
    <property type="entry name" value="RNA_pol_sigma_r2"/>
</dbReference>
<protein>
    <recommendedName>
        <fullName evidence="6">RNA polymerase sigma factor FliA</fullName>
    </recommendedName>
    <alternativeName>
        <fullName evidence="6">RNA polymerase sigma factor for flagellar operon</fullName>
    </alternativeName>
    <alternativeName>
        <fullName evidence="6">Sigma F</fullName>
    </alternativeName>
    <alternativeName>
        <fullName evidence="6">Sigma-28</fullName>
    </alternativeName>
</protein>
<keyword evidence="5 6" id="KW-0804">Transcription</keyword>
<dbReference type="GO" id="GO:0005737">
    <property type="term" value="C:cytoplasm"/>
    <property type="evidence" value="ECO:0007669"/>
    <property type="project" value="UniProtKB-SubCell"/>
</dbReference>
<evidence type="ECO:0000256" key="1">
    <source>
        <dbReference type="ARBA" id="ARBA00022490"/>
    </source>
</evidence>
<reference evidence="10 12" key="3">
    <citation type="submission" date="2016-10" db="EMBL/GenBank/DDBJ databases">
        <authorList>
            <person name="Varghese N."/>
            <person name="Submissions S."/>
        </authorList>
    </citation>
    <scope>NUCLEOTIDE SEQUENCE [LARGE SCALE GENOMIC DNA]</scope>
    <source>
        <strain evidence="10 12">ATCC 33218</strain>
    </source>
</reference>
<dbReference type="GO" id="GO:0003899">
    <property type="term" value="F:DNA-directed RNA polymerase activity"/>
    <property type="evidence" value="ECO:0007669"/>
    <property type="project" value="InterPro"/>
</dbReference>
<evidence type="ECO:0000259" key="8">
    <source>
        <dbReference type="PROSITE" id="PS00716"/>
    </source>
</evidence>
<keyword evidence="3 6" id="KW-0731">Sigma factor</keyword>
<dbReference type="InterPro" id="IPR000943">
    <property type="entry name" value="RNA_pol_sigma70"/>
</dbReference>
<keyword evidence="2 6" id="KW-0805">Transcription regulation</keyword>
<organism evidence="9 11">
    <name type="scientific">Legionella micdadei</name>
    <name type="common">Tatlockia micdadei</name>
    <dbReference type="NCBI Taxonomy" id="451"/>
    <lineage>
        <taxon>Bacteria</taxon>
        <taxon>Pseudomonadati</taxon>
        <taxon>Pseudomonadota</taxon>
        <taxon>Gammaproteobacteria</taxon>
        <taxon>Legionellales</taxon>
        <taxon>Legionellaceae</taxon>
        <taxon>Legionella</taxon>
    </lineage>
</organism>
<keyword evidence="9" id="KW-0969">Cilium</keyword>
<dbReference type="KEGG" id="tmc:LMI_1103"/>
<dbReference type="CDD" id="cd06171">
    <property type="entry name" value="Sigma70_r4"/>
    <property type="match status" value="1"/>
</dbReference>
<dbReference type="PANTHER" id="PTHR30385:SF7">
    <property type="entry name" value="RNA POLYMERASE SIGMA FACTOR FLIA"/>
    <property type="match status" value="1"/>
</dbReference>
<dbReference type="Proteomes" id="UP000032414">
    <property type="component" value="Chromosome I"/>
</dbReference>
<dbReference type="NCBIfam" id="NF005413">
    <property type="entry name" value="PRK06986.1"/>
    <property type="match status" value="1"/>
</dbReference>
<feature type="DNA-binding region" description="H-T-H motif" evidence="6">
    <location>
        <begin position="239"/>
        <end position="258"/>
    </location>
</feature>
<dbReference type="NCBIfam" id="TIGR02937">
    <property type="entry name" value="sigma70-ECF"/>
    <property type="match status" value="1"/>
</dbReference>
<dbReference type="NCBIfam" id="TIGR02479">
    <property type="entry name" value="FliA_WhiG"/>
    <property type="match status" value="1"/>
</dbReference>
<dbReference type="PATRIC" id="fig|451.8.peg.206"/>
<evidence type="ECO:0000313" key="9">
    <source>
        <dbReference type="EMBL" id="CEG60418.1"/>
    </source>
</evidence>
<dbReference type="EMBL" id="FMVN01000015">
    <property type="protein sequence ID" value="SCY71861.1"/>
    <property type="molecule type" value="Genomic_DNA"/>
</dbReference>
<dbReference type="PROSITE" id="PS00715">
    <property type="entry name" value="SIGMA70_1"/>
    <property type="match status" value="1"/>
</dbReference>
<feature type="domain" description="RNA polymerase sigma-70" evidence="7">
    <location>
        <begin position="78"/>
        <end position="91"/>
    </location>
</feature>
<keyword evidence="1 6" id="KW-0963">Cytoplasm</keyword>
<keyword evidence="4 6" id="KW-0238">DNA-binding</keyword>
<dbReference type="GO" id="GO:0006352">
    <property type="term" value="P:DNA-templated transcription initiation"/>
    <property type="evidence" value="ECO:0007669"/>
    <property type="project" value="UniProtKB-UniRule"/>
</dbReference>
<dbReference type="SUPFAM" id="SSF88659">
    <property type="entry name" value="Sigma3 and sigma4 domains of RNA polymerase sigma factors"/>
    <property type="match status" value="2"/>
</dbReference>
<dbReference type="InterPro" id="IPR028617">
    <property type="entry name" value="Sigma70_FliA"/>
</dbReference>
<reference evidence="11" key="2">
    <citation type="submission" date="2014-09" db="EMBL/GenBank/DDBJ databases">
        <authorList>
            <person name="Gomez-Valero L."/>
        </authorList>
    </citation>
    <scope>NUCLEOTIDE SEQUENCE [LARGE SCALE GENOMIC DNA]</scope>
    <source>
        <strain evidence="11">ATCC33218</strain>
    </source>
</reference>
<evidence type="ECO:0000313" key="11">
    <source>
        <dbReference type="Proteomes" id="UP000032414"/>
    </source>
</evidence>
<dbReference type="PRINTS" id="PR00046">
    <property type="entry name" value="SIGMA70FCT"/>
</dbReference>
<dbReference type="EMBL" id="LN614830">
    <property type="protein sequence ID" value="CEG60418.1"/>
    <property type="molecule type" value="Genomic_DNA"/>
</dbReference>
<dbReference type="STRING" id="451.B6N58_09990"/>
<comment type="subcellular location">
    <subcellularLocation>
        <location evidence="6">Cytoplasm</location>
    </subcellularLocation>
</comment>
<comment type="similarity">
    <text evidence="6">Belongs to the sigma-70 factor family. FliA subfamily.</text>
</comment>
<dbReference type="Gene3D" id="1.20.140.160">
    <property type="match status" value="1"/>
</dbReference>
<gene>
    <name evidence="6 9" type="primary">fliA</name>
    <name evidence="9" type="ORF">LMI_1103</name>
    <name evidence="10" type="ORF">SAMN02982997_02629</name>
</gene>
<evidence type="ECO:0000313" key="10">
    <source>
        <dbReference type="EMBL" id="SCY71861.1"/>
    </source>
</evidence>
<reference evidence="9" key="1">
    <citation type="submission" date="2014-09" db="EMBL/GenBank/DDBJ databases">
        <authorList>
            <person name="GOMEZ-VALERO Laura"/>
        </authorList>
    </citation>
    <scope>NUCLEOTIDE SEQUENCE</scope>
    <source>
        <strain evidence="9">ATCC33218</strain>
    </source>
</reference>
<dbReference type="HAMAP" id="MF_00962">
    <property type="entry name" value="Sigma70_FliA"/>
    <property type="match status" value="1"/>
</dbReference>
<dbReference type="Proteomes" id="UP000182998">
    <property type="component" value="Unassembled WGS sequence"/>
</dbReference>
<dbReference type="InterPro" id="IPR007624">
    <property type="entry name" value="RNA_pol_sigma70_r3"/>
</dbReference>
<accession>A0A098GD54</accession>
<dbReference type="Pfam" id="PF04545">
    <property type="entry name" value="Sigma70_r4"/>
    <property type="match status" value="1"/>
</dbReference>
<dbReference type="GO" id="GO:0003677">
    <property type="term" value="F:DNA binding"/>
    <property type="evidence" value="ECO:0007669"/>
    <property type="project" value="UniProtKB-UniRule"/>
</dbReference>
<feature type="domain" description="RNA polymerase sigma-70" evidence="8">
    <location>
        <begin position="238"/>
        <end position="264"/>
    </location>
</feature>
<dbReference type="InterPro" id="IPR012845">
    <property type="entry name" value="RNA_pol_sigma_FliA_WhiG"/>
</dbReference>
<dbReference type="Pfam" id="PF04539">
    <property type="entry name" value="Sigma70_r3"/>
    <property type="match status" value="1"/>
</dbReference>
<keyword evidence="9" id="KW-0282">Flagellum</keyword>